<evidence type="ECO:0000313" key="4">
    <source>
        <dbReference type="Proteomes" id="UP001372834"/>
    </source>
</evidence>
<dbReference type="PROSITE" id="PS51450">
    <property type="entry name" value="LRR"/>
    <property type="match status" value="3"/>
</dbReference>
<organism evidence="3 4">
    <name type="scientific">Polyplax serrata</name>
    <name type="common">Common mouse louse</name>
    <dbReference type="NCBI Taxonomy" id="468196"/>
    <lineage>
        <taxon>Eukaryota</taxon>
        <taxon>Metazoa</taxon>
        <taxon>Ecdysozoa</taxon>
        <taxon>Arthropoda</taxon>
        <taxon>Hexapoda</taxon>
        <taxon>Insecta</taxon>
        <taxon>Pterygota</taxon>
        <taxon>Neoptera</taxon>
        <taxon>Paraneoptera</taxon>
        <taxon>Psocodea</taxon>
        <taxon>Troctomorpha</taxon>
        <taxon>Phthiraptera</taxon>
        <taxon>Anoplura</taxon>
        <taxon>Polyplacidae</taxon>
        <taxon>Polyplax</taxon>
    </lineage>
</organism>
<gene>
    <name evidence="3" type="ORF">RUM43_014044</name>
</gene>
<name>A0AAN8P561_POLSC</name>
<dbReference type="PANTHER" id="PTHR46652">
    <property type="entry name" value="LEUCINE-RICH REPEAT AND IQ DOMAIN-CONTAINING PROTEIN 1-RELATED"/>
    <property type="match status" value="1"/>
</dbReference>
<reference evidence="3 4" key="1">
    <citation type="submission" date="2023-10" db="EMBL/GenBank/DDBJ databases">
        <title>Genomes of two closely related lineages of the louse Polyplax serrata with different host specificities.</title>
        <authorList>
            <person name="Martinu J."/>
            <person name="Tarabai H."/>
            <person name="Stefka J."/>
            <person name="Hypsa V."/>
        </authorList>
    </citation>
    <scope>NUCLEOTIDE SEQUENCE [LARGE SCALE GENOMIC DNA]</scope>
    <source>
        <strain evidence="3">HR10_N</strain>
    </source>
</reference>
<accession>A0AAN8P561</accession>
<dbReference type="SUPFAM" id="SSF52058">
    <property type="entry name" value="L domain-like"/>
    <property type="match status" value="1"/>
</dbReference>
<dbReference type="CDD" id="cd21340">
    <property type="entry name" value="PPP1R42"/>
    <property type="match status" value="1"/>
</dbReference>
<dbReference type="EMBL" id="JAWJWE010000043">
    <property type="protein sequence ID" value="KAK6617816.1"/>
    <property type="molecule type" value="Genomic_DNA"/>
</dbReference>
<dbReference type="InterPro" id="IPR025875">
    <property type="entry name" value="Leu-rich_rpt_4"/>
</dbReference>
<sequence length="342" mass="38982">MVKLTTKYLFRKLSKKNQLQARRKDESDMEYLTRVTHLHLQSQFIDKIAAIPQCPAISVVYLQNNLLQTIQNLDNFPRLTHLHLEHNYISKMENLKSLTSLKKLYLGSNEISVVEGLEGLKDLVELHLENQRLPQGETLYFDPRTLSHLAKSLKVLNISNNNITSIQCLDGLVWLRKLLVEHNLIKDINDVTETLSCLTNLEEFYSQGNPVASDRKYLDAIVVATKSLRVLDGKAVNEKTRTFITNMWNQRENRRRLSAFSTMALDSEESFSQSQGDVLNRRADAPPLGSKLFPVWKQLTLSNGVPSLPSKVFGSGSFGSGAMQKSLKVTKIPDRRSFNYYI</sequence>
<dbReference type="Proteomes" id="UP001372834">
    <property type="component" value="Unassembled WGS sequence"/>
</dbReference>
<dbReference type="Pfam" id="PF14580">
    <property type="entry name" value="LRR_9"/>
    <property type="match status" value="1"/>
</dbReference>
<dbReference type="Pfam" id="PF12799">
    <property type="entry name" value="LRR_4"/>
    <property type="match status" value="1"/>
</dbReference>
<protein>
    <recommendedName>
        <fullName evidence="5">Protein phosphatase 1 regulatory subunit 42</fullName>
    </recommendedName>
</protein>
<dbReference type="AlphaFoldDB" id="A0AAN8P561"/>
<dbReference type="Gene3D" id="3.80.10.10">
    <property type="entry name" value="Ribonuclease Inhibitor"/>
    <property type="match status" value="2"/>
</dbReference>
<keyword evidence="2" id="KW-0677">Repeat</keyword>
<evidence type="ECO:0008006" key="5">
    <source>
        <dbReference type="Google" id="ProtNLM"/>
    </source>
</evidence>
<dbReference type="PANTHER" id="PTHR46652:SF3">
    <property type="entry name" value="LEUCINE-RICH REPEAT-CONTAINING PROTEIN 9"/>
    <property type="match status" value="1"/>
</dbReference>
<dbReference type="InterPro" id="IPR050836">
    <property type="entry name" value="SDS22/Internalin_LRR"/>
</dbReference>
<evidence type="ECO:0000256" key="1">
    <source>
        <dbReference type="ARBA" id="ARBA00022614"/>
    </source>
</evidence>
<dbReference type="SMART" id="SM00365">
    <property type="entry name" value="LRR_SD22"/>
    <property type="match status" value="5"/>
</dbReference>
<evidence type="ECO:0000313" key="3">
    <source>
        <dbReference type="EMBL" id="KAK6617816.1"/>
    </source>
</evidence>
<dbReference type="InterPro" id="IPR001611">
    <property type="entry name" value="Leu-rich_rpt"/>
</dbReference>
<keyword evidence="1" id="KW-0433">Leucine-rich repeat</keyword>
<evidence type="ECO:0000256" key="2">
    <source>
        <dbReference type="ARBA" id="ARBA00022737"/>
    </source>
</evidence>
<proteinExistence type="predicted"/>
<dbReference type="InterPro" id="IPR032675">
    <property type="entry name" value="LRR_dom_sf"/>
</dbReference>
<comment type="caution">
    <text evidence="3">The sequence shown here is derived from an EMBL/GenBank/DDBJ whole genome shotgun (WGS) entry which is preliminary data.</text>
</comment>